<evidence type="ECO:0000256" key="1">
    <source>
        <dbReference type="SAM" id="MobiDB-lite"/>
    </source>
</evidence>
<feature type="domain" description="DUF7443" evidence="2">
    <location>
        <begin position="1"/>
        <end position="51"/>
    </location>
</feature>
<protein>
    <recommendedName>
        <fullName evidence="2">DUF7443 domain-containing protein</fullName>
    </recommendedName>
</protein>
<dbReference type="InterPro" id="IPR055866">
    <property type="entry name" value="DUF7443"/>
</dbReference>
<reference evidence="3" key="1">
    <citation type="submission" date="2020-04" db="EMBL/GenBank/DDBJ databases">
        <authorList>
            <person name="Chiriac C."/>
            <person name="Salcher M."/>
            <person name="Ghai R."/>
            <person name="Kavagutti S V."/>
        </authorList>
    </citation>
    <scope>NUCLEOTIDE SEQUENCE</scope>
</reference>
<evidence type="ECO:0000259" key="2">
    <source>
        <dbReference type="Pfam" id="PF24227"/>
    </source>
</evidence>
<gene>
    <name evidence="3" type="ORF">UFOVP786_67</name>
</gene>
<proteinExistence type="predicted"/>
<dbReference type="Pfam" id="PF24227">
    <property type="entry name" value="DUF7443"/>
    <property type="match status" value="1"/>
</dbReference>
<evidence type="ECO:0000313" key="3">
    <source>
        <dbReference type="EMBL" id="CAB4162538.1"/>
    </source>
</evidence>
<sequence>MPVRVAMQRITTSRDGQRVSVKPGEVFDFTDEEITSLAGQTPPALRRPVKEELPPAPEPAARPVRKTGKAAAKDDEL</sequence>
<accession>A0A6J5NZK9</accession>
<name>A0A6J5NZK9_9CAUD</name>
<feature type="region of interest" description="Disordered" evidence="1">
    <location>
        <begin position="36"/>
        <end position="77"/>
    </location>
</feature>
<dbReference type="EMBL" id="LR796727">
    <property type="protein sequence ID" value="CAB4162538.1"/>
    <property type="molecule type" value="Genomic_DNA"/>
</dbReference>
<organism evidence="3">
    <name type="scientific">uncultured Caudovirales phage</name>
    <dbReference type="NCBI Taxonomy" id="2100421"/>
    <lineage>
        <taxon>Viruses</taxon>
        <taxon>Duplodnaviria</taxon>
        <taxon>Heunggongvirae</taxon>
        <taxon>Uroviricota</taxon>
        <taxon>Caudoviricetes</taxon>
        <taxon>Peduoviridae</taxon>
        <taxon>Maltschvirus</taxon>
        <taxon>Maltschvirus maltsch</taxon>
    </lineage>
</organism>